<sequence>MAFIHQPFKLRDERGAIAIIDDADRHLRDKVLAVLFTAPGERVNNPRFGVGLNRTVFEQLDDLTAAAVEFRIAEGLRRELGAEAEVGAVDTQIGPAEGELLVVISYTRRVDRAARTLEIAL</sequence>
<protein>
    <submittedName>
        <fullName evidence="2">GPW/gp25 family protein</fullName>
    </submittedName>
</protein>
<evidence type="ECO:0000313" key="2">
    <source>
        <dbReference type="EMBL" id="GAA1552971.1"/>
    </source>
</evidence>
<proteinExistence type="predicted"/>
<dbReference type="SUPFAM" id="SSF160719">
    <property type="entry name" value="gpW/gp25-like"/>
    <property type="match status" value="1"/>
</dbReference>
<dbReference type="InterPro" id="IPR007048">
    <property type="entry name" value="IraD/Gp25-like"/>
</dbReference>
<dbReference type="Gene3D" id="3.10.450.40">
    <property type="match status" value="1"/>
</dbReference>
<keyword evidence="3" id="KW-1185">Reference proteome</keyword>
<evidence type="ECO:0000313" key="3">
    <source>
        <dbReference type="Proteomes" id="UP001500393"/>
    </source>
</evidence>
<accession>A0ABN2C5Y9</accession>
<feature type="domain" description="IraD/Gp25-like" evidence="1">
    <location>
        <begin position="23"/>
        <end position="111"/>
    </location>
</feature>
<dbReference type="Proteomes" id="UP001500393">
    <property type="component" value="Unassembled WGS sequence"/>
</dbReference>
<evidence type="ECO:0000259" key="1">
    <source>
        <dbReference type="Pfam" id="PF04965"/>
    </source>
</evidence>
<gene>
    <name evidence="2" type="ORF">GCM10009789_03140</name>
</gene>
<dbReference type="RefSeq" id="WP_344208914.1">
    <property type="nucleotide sequence ID" value="NZ_BAAAOS010000005.1"/>
</dbReference>
<organism evidence="2 3">
    <name type="scientific">Kribbella sancticallisti</name>
    <dbReference type="NCBI Taxonomy" id="460087"/>
    <lineage>
        <taxon>Bacteria</taxon>
        <taxon>Bacillati</taxon>
        <taxon>Actinomycetota</taxon>
        <taxon>Actinomycetes</taxon>
        <taxon>Propionibacteriales</taxon>
        <taxon>Kribbellaceae</taxon>
        <taxon>Kribbella</taxon>
    </lineage>
</organism>
<dbReference type="EMBL" id="BAAAOS010000005">
    <property type="protein sequence ID" value="GAA1552971.1"/>
    <property type="molecule type" value="Genomic_DNA"/>
</dbReference>
<comment type="caution">
    <text evidence="2">The sequence shown here is derived from an EMBL/GenBank/DDBJ whole genome shotgun (WGS) entry which is preliminary data.</text>
</comment>
<name>A0ABN2C5Y9_9ACTN</name>
<dbReference type="Pfam" id="PF04965">
    <property type="entry name" value="GPW_gp25"/>
    <property type="match status" value="1"/>
</dbReference>
<reference evidence="2 3" key="1">
    <citation type="journal article" date="2019" name="Int. J. Syst. Evol. Microbiol.">
        <title>The Global Catalogue of Microorganisms (GCM) 10K type strain sequencing project: providing services to taxonomists for standard genome sequencing and annotation.</title>
        <authorList>
            <consortium name="The Broad Institute Genomics Platform"/>
            <consortium name="The Broad Institute Genome Sequencing Center for Infectious Disease"/>
            <person name="Wu L."/>
            <person name="Ma J."/>
        </authorList>
    </citation>
    <scope>NUCLEOTIDE SEQUENCE [LARGE SCALE GENOMIC DNA]</scope>
    <source>
        <strain evidence="2 3">JCM 14969</strain>
    </source>
</reference>